<name>A0ABV2E621_9STAP</name>
<evidence type="ECO:0000313" key="2">
    <source>
        <dbReference type="Proteomes" id="UP001549019"/>
    </source>
</evidence>
<dbReference type="EMBL" id="JBDZDV010000001">
    <property type="protein sequence ID" value="MET3109863.1"/>
    <property type="molecule type" value="Genomic_DNA"/>
</dbReference>
<dbReference type="Proteomes" id="UP001549019">
    <property type="component" value="Unassembled WGS sequence"/>
</dbReference>
<comment type="caution">
    <text evidence="1">The sequence shown here is derived from an EMBL/GenBank/DDBJ whole genome shotgun (WGS) entry which is preliminary data.</text>
</comment>
<protein>
    <submittedName>
        <fullName evidence="1">Uncharacterized protein</fullName>
    </submittedName>
</protein>
<organism evidence="1 2">
    <name type="scientific">Salinicoccus halitifaciens</name>
    <dbReference type="NCBI Taxonomy" id="1073415"/>
    <lineage>
        <taxon>Bacteria</taxon>
        <taxon>Bacillati</taxon>
        <taxon>Bacillota</taxon>
        <taxon>Bacilli</taxon>
        <taxon>Bacillales</taxon>
        <taxon>Staphylococcaceae</taxon>
        <taxon>Salinicoccus</taxon>
    </lineage>
</organism>
<proteinExistence type="predicted"/>
<keyword evidence="2" id="KW-1185">Reference proteome</keyword>
<sequence>MLESVERMKCIYHNVLPAILQTGGESHYETLIFQVYLVFQEHVYLFGKLRDELRTYSNYNLKLSMCLFVSFHVFSFNRR</sequence>
<reference evidence="1 2" key="1">
    <citation type="submission" date="2024-05" db="EMBL/GenBank/DDBJ databases">
        <title>Genomic Encyclopedia of Type Strains, Phase IV (KMG-IV): sequencing the most valuable type-strain genomes for metagenomic binning, comparative biology and taxonomic classification.</title>
        <authorList>
            <person name="Goeker M."/>
        </authorList>
    </citation>
    <scope>NUCLEOTIDE SEQUENCE [LARGE SCALE GENOMIC DNA]</scope>
    <source>
        <strain evidence="1 2">DSM 25286</strain>
    </source>
</reference>
<evidence type="ECO:0000313" key="1">
    <source>
        <dbReference type="EMBL" id="MET3109863.1"/>
    </source>
</evidence>
<gene>
    <name evidence="1" type="ORF">ABHD89_000251</name>
</gene>
<accession>A0ABV2E621</accession>